<dbReference type="PANTHER" id="PTHR36511:SF3">
    <property type="entry name" value="ANTITOXIN HIGA-2"/>
    <property type="match status" value="1"/>
</dbReference>
<dbReference type="AlphaFoldDB" id="A0AAE6CBL2"/>
<evidence type="ECO:0000256" key="2">
    <source>
        <dbReference type="ARBA" id="ARBA00023125"/>
    </source>
</evidence>
<dbReference type="EMBL" id="CP030053">
    <property type="protein sequence ID" value="QAU49825.1"/>
    <property type="molecule type" value="Genomic_DNA"/>
</dbReference>
<dbReference type="PANTHER" id="PTHR36511">
    <property type="entry name" value="MERR FAMILY BACTERIAL REGULATORY PROTEIN"/>
    <property type="match status" value="1"/>
</dbReference>
<evidence type="ECO:0000313" key="6">
    <source>
        <dbReference type="EMBL" id="RXH17912.1"/>
    </source>
</evidence>
<dbReference type="InterPro" id="IPR052359">
    <property type="entry name" value="HTH-type_reg/antitoxin"/>
</dbReference>
<keyword evidence="2" id="KW-0238">DNA-binding</keyword>
<evidence type="ECO:0000259" key="4">
    <source>
        <dbReference type="PROSITE" id="PS50943"/>
    </source>
</evidence>
<dbReference type="RefSeq" id="WP_128954585.1">
    <property type="nucleotide sequence ID" value="NZ_CP030053.1"/>
</dbReference>
<dbReference type="Pfam" id="PF01381">
    <property type="entry name" value="HTH_3"/>
    <property type="match status" value="1"/>
</dbReference>
<protein>
    <submittedName>
        <fullName evidence="6">Helix-turn-helix domain-containing protein</fullName>
    </submittedName>
    <submittedName>
        <fullName evidence="5">Transcriptional regulator</fullName>
    </submittedName>
</protein>
<dbReference type="SUPFAM" id="SSF47413">
    <property type="entry name" value="lambda repressor-like DNA-binding domains"/>
    <property type="match status" value="1"/>
</dbReference>
<dbReference type="SMART" id="SM00530">
    <property type="entry name" value="HTH_XRE"/>
    <property type="match status" value="1"/>
</dbReference>
<dbReference type="Proteomes" id="UP000288972">
    <property type="component" value="Chromosome"/>
</dbReference>
<dbReference type="CDD" id="cd00093">
    <property type="entry name" value="HTH_XRE"/>
    <property type="match status" value="1"/>
</dbReference>
<proteinExistence type="predicted"/>
<organism evidence="5 7">
    <name type="scientific">Bradyrhizobium guangzhouense</name>
    <dbReference type="NCBI Taxonomy" id="1325095"/>
    <lineage>
        <taxon>Bacteria</taxon>
        <taxon>Pseudomonadati</taxon>
        <taxon>Pseudomonadota</taxon>
        <taxon>Alphaproteobacteria</taxon>
        <taxon>Hyphomicrobiales</taxon>
        <taxon>Nitrobacteraceae</taxon>
        <taxon>Bradyrhizobium</taxon>
    </lineage>
</organism>
<reference evidence="5 7" key="1">
    <citation type="submission" date="2018-06" db="EMBL/GenBank/DDBJ databases">
        <title>Comparative genomics of rhizobia nodulating Arachis hypogaea in China.</title>
        <authorList>
            <person name="Li Y."/>
        </authorList>
    </citation>
    <scope>NUCLEOTIDE SEQUENCE [LARGE SCALE GENOMIC DNA]</scope>
    <source>
        <strain evidence="5 7">CCBAU 51670</strain>
    </source>
</reference>
<reference evidence="6 8" key="2">
    <citation type="submission" date="2018-10" db="EMBL/GenBank/DDBJ databases">
        <title>Bradyrhizobium sp. nov., effective nodules isolated from peanut in China.</title>
        <authorList>
            <person name="Li Y."/>
        </authorList>
    </citation>
    <scope>NUCLEOTIDE SEQUENCE [LARGE SCALE GENOMIC DNA]</scope>
    <source>
        <strain evidence="6 8">CCBAU 53426</strain>
    </source>
</reference>
<evidence type="ECO:0000256" key="3">
    <source>
        <dbReference type="ARBA" id="ARBA00023163"/>
    </source>
</evidence>
<name>A0AAE6CBL2_9BRAD</name>
<dbReference type="Gene3D" id="1.10.260.40">
    <property type="entry name" value="lambda repressor-like DNA-binding domains"/>
    <property type="match status" value="1"/>
</dbReference>
<keyword evidence="1" id="KW-0805">Transcription regulation</keyword>
<feature type="domain" description="HTH cro/C1-type" evidence="4">
    <location>
        <begin position="58"/>
        <end position="101"/>
    </location>
</feature>
<accession>A0AAE6CBL2</accession>
<evidence type="ECO:0000256" key="1">
    <source>
        <dbReference type="ARBA" id="ARBA00023015"/>
    </source>
</evidence>
<dbReference type="InterPro" id="IPR001387">
    <property type="entry name" value="Cro/C1-type_HTH"/>
</dbReference>
<dbReference type="KEGG" id="bgz:XH91_33645"/>
<dbReference type="GO" id="GO:0003677">
    <property type="term" value="F:DNA binding"/>
    <property type="evidence" value="ECO:0007669"/>
    <property type="project" value="UniProtKB-KW"/>
</dbReference>
<evidence type="ECO:0000313" key="8">
    <source>
        <dbReference type="Proteomes" id="UP000290401"/>
    </source>
</evidence>
<dbReference type="PROSITE" id="PS50943">
    <property type="entry name" value="HTH_CROC1"/>
    <property type="match status" value="1"/>
</dbReference>
<sequence length="113" mass="12650">MTKKKEQLSDRFAREMTETADAMHKLGIMDAQAHKLTMRELNRTTSAATVAPLSGAEIRKLREQANMSQAVFAKFLHLTVDHVSKLERGTKRPNGPALVLLNVIRRKGIEAIL</sequence>
<gene>
    <name evidence="6" type="ORF">EAS56_02210</name>
    <name evidence="5" type="ORF">XH91_33645</name>
</gene>
<dbReference type="EMBL" id="RDQZ01000001">
    <property type="protein sequence ID" value="RXH17912.1"/>
    <property type="molecule type" value="Genomic_DNA"/>
</dbReference>
<keyword evidence="3" id="KW-0804">Transcription</keyword>
<dbReference type="InterPro" id="IPR010982">
    <property type="entry name" value="Lambda_DNA-bd_dom_sf"/>
</dbReference>
<evidence type="ECO:0000313" key="7">
    <source>
        <dbReference type="Proteomes" id="UP000288972"/>
    </source>
</evidence>
<evidence type="ECO:0000313" key="5">
    <source>
        <dbReference type="EMBL" id="QAU49825.1"/>
    </source>
</evidence>
<dbReference type="Proteomes" id="UP000290401">
    <property type="component" value="Unassembled WGS sequence"/>
</dbReference>
<keyword evidence="8" id="KW-1185">Reference proteome</keyword>